<dbReference type="InterPro" id="IPR036318">
    <property type="entry name" value="FAD-bd_PCMH-like_sf"/>
</dbReference>
<evidence type="ECO:0000313" key="4">
    <source>
        <dbReference type="EMBL" id="KRT56127.1"/>
    </source>
</evidence>
<evidence type="ECO:0000313" key="7">
    <source>
        <dbReference type="Proteomes" id="UP000051634"/>
    </source>
</evidence>
<keyword evidence="2" id="KW-0274">FAD</keyword>
<dbReference type="NCBIfam" id="NF008439">
    <property type="entry name" value="PRK11282.1"/>
    <property type="match status" value="1"/>
</dbReference>
<dbReference type="PATRIC" id="fig|54398.3.peg.2716"/>
<evidence type="ECO:0000256" key="1">
    <source>
        <dbReference type="ARBA" id="ARBA00022630"/>
    </source>
</evidence>
<dbReference type="PANTHER" id="PTHR11748">
    <property type="entry name" value="D-LACTATE DEHYDROGENASE"/>
    <property type="match status" value="1"/>
</dbReference>
<reference evidence="6 7" key="1">
    <citation type="submission" date="2015-11" db="EMBL/GenBank/DDBJ databases">
        <title>The genome of Candidatus Endoriftia persephone in Ridgeia piscesae and population structure of the North Eastern Pacific vestimentiferan symbionts.</title>
        <authorList>
            <person name="Perez M."/>
            <person name="Juniper K.S."/>
        </authorList>
    </citation>
    <scope>NUCLEOTIDE SEQUENCE [LARGE SCALE GENOMIC DNA]</scope>
    <source>
        <strain evidence="5">Ind10</strain>
        <strain evidence="4">Ind11</strain>
    </source>
</reference>
<dbReference type="STRING" id="54398.Ga0074115_1326"/>
<dbReference type="InterPro" id="IPR016166">
    <property type="entry name" value="FAD-bd_PCMH"/>
</dbReference>
<feature type="domain" description="FAD-binding PCMH-type" evidence="3">
    <location>
        <begin position="1"/>
        <end position="170"/>
    </location>
</feature>
<dbReference type="PANTHER" id="PTHR11748:SF103">
    <property type="entry name" value="GLYCOLATE OXIDASE SUBUNIT GLCE"/>
    <property type="match status" value="1"/>
</dbReference>
<dbReference type="InterPro" id="IPR016164">
    <property type="entry name" value="FAD-linked_Oxase-like_C"/>
</dbReference>
<evidence type="ECO:0000313" key="6">
    <source>
        <dbReference type="Proteomes" id="UP000051276"/>
    </source>
</evidence>
<dbReference type="Proteomes" id="UP000051276">
    <property type="component" value="Unassembled WGS sequence"/>
</dbReference>
<dbReference type="RefSeq" id="WP_057957121.1">
    <property type="nucleotide sequence ID" value="NZ_KQ557000.1"/>
</dbReference>
<dbReference type="GO" id="GO:0003824">
    <property type="term" value="F:catalytic activity"/>
    <property type="evidence" value="ECO:0007669"/>
    <property type="project" value="InterPro"/>
</dbReference>
<dbReference type="AlphaFoldDB" id="A0A0T5Z673"/>
<accession>A0A0T5Z673</accession>
<dbReference type="SUPFAM" id="SSF56176">
    <property type="entry name" value="FAD-binding/transporter-associated domain-like"/>
    <property type="match status" value="1"/>
</dbReference>
<organism evidence="5 6">
    <name type="scientific">endosymbiont of Ridgeia piscesae</name>
    <dbReference type="NCBI Taxonomy" id="54398"/>
    <lineage>
        <taxon>Bacteria</taxon>
        <taxon>Pseudomonadati</taxon>
        <taxon>Pseudomonadota</taxon>
        <taxon>Gammaproteobacteria</taxon>
        <taxon>sulfur-oxidizing symbionts</taxon>
    </lineage>
</organism>
<dbReference type="Gene3D" id="3.30.465.10">
    <property type="match status" value="1"/>
</dbReference>
<proteinExistence type="predicted"/>
<dbReference type="InterPro" id="IPR006094">
    <property type="entry name" value="Oxid_FAD_bind_N"/>
</dbReference>
<dbReference type="EMBL" id="LDXT01000065">
    <property type="protein sequence ID" value="KRT56127.1"/>
    <property type="molecule type" value="Genomic_DNA"/>
</dbReference>
<protein>
    <submittedName>
        <fullName evidence="4">FAD/FMN-containing dehydrogenase</fullName>
    </submittedName>
    <submittedName>
        <fullName evidence="5">Glycolate oxidase FAD binding subunit</fullName>
    </submittedName>
</protein>
<gene>
    <name evidence="4" type="ORF">Ga0074115_1326</name>
    <name evidence="5" type="ORF">Ga0076813_13453</name>
</gene>
<evidence type="ECO:0000256" key="2">
    <source>
        <dbReference type="ARBA" id="ARBA00022827"/>
    </source>
</evidence>
<keyword evidence="7" id="KW-1185">Reference proteome</keyword>
<comment type="caution">
    <text evidence="5">The sequence shown here is derived from an EMBL/GenBank/DDBJ whole genome shotgun (WGS) entry which is preliminary data.</text>
</comment>
<sequence length="351" mass="38266">MCDLTQTLVQAVREAIANGTPLELRGGGSKRFYGREPSGTPLEISGHSGIINYEPKELVVTARAGTPLVELEAALAEQEQMLGFEPPRFGETATLGGTIACGLSGPRRPFAGAARDFVLGTRIINGQGERLRFGGEVMKNVAGYDISRLMCGAMGTLGLILDVSLRVLPRPEQEITLVQEQTPQQAIRLMNQWVAQPLPISAACHDGLQLYLRLSGAPAAVRAGADRLGGEWLEGVDFWTQMREQRYGFFQSTLPLWRLSLPSAAPPLAFPGKQLIDWGGAQRWLRVDADAVSIRQMASQAGGHASLFRGGDRSGEVFHPLPPAVMQLQRHLKRGFDPQGIFNPGRFYREL</sequence>
<dbReference type="Pfam" id="PF01565">
    <property type="entry name" value="FAD_binding_4"/>
    <property type="match status" value="1"/>
</dbReference>
<evidence type="ECO:0000313" key="5">
    <source>
        <dbReference type="EMBL" id="KRT58396.1"/>
    </source>
</evidence>
<dbReference type="SUPFAM" id="SSF55103">
    <property type="entry name" value="FAD-linked oxidases, C-terminal domain"/>
    <property type="match status" value="1"/>
</dbReference>
<dbReference type="PROSITE" id="PS51387">
    <property type="entry name" value="FAD_PCMH"/>
    <property type="match status" value="1"/>
</dbReference>
<dbReference type="Proteomes" id="UP000051634">
    <property type="component" value="Unassembled WGS sequence"/>
</dbReference>
<evidence type="ECO:0000259" key="3">
    <source>
        <dbReference type="PROSITE" id="PS51387"/>
    </source>
</evidence>
<keyword evidence="1" id="KW-0285">Flavoprotein</keyword>
<dbReference type="OrthoDB" id="9811557at2"/>
<name>A0A0T5Z673_9GAMM</name>
<dbReference type="EMBL" id="LMXI01000349">
    <property type="protein sequence ID" value="KRT58396.1"/>
    <property type="molecule type" value="Genomic_DNA"/>
</dbReference>
<dbReference type="GO" id="GO:0071949">
    <property type="term" value="F:FAD binding"/>
    <property type="evidence" value="ECO:0007669"/>
    <property type="project" value="InterPro"/>
</dbReference>
<dbReference type="InterPro" id="IPR016169">
    <property type="entry name" value="FAD-bd_PCMH_sub2"/>
</dbReference>